<evidence type="ECO:0000313" key="2">
    <source>
        <dbReference type="Proteomes" id="UP000000845"/>
    </source>
</evidence>
<keyword evidence="2" id="KW-1185">Reference proteome</keyword>
<evidence type="ECO:0000313" key="1">
    <source>
        <dbReference type="EMBL" id="ACZ08699.1"/>
    </source>
</evidence>
<dbReference type="KEGG" id="str:Sterm_1841"/>
<dbReference type="HOGENOM" id="CLU_3205131_0_0_0"/>
<gene>
    <name evidence="1" type="ordered locus">Sterm_1841</name>
</gene>
<dbReference type="Proteomes" id="UP000000845">
    <property type="component" value="Chromosome"/>
</dbReference>
<dbReference type="EMBL" id="CP001739">
    <property type="protein sequence ID" value="ACZ08699.1"/>
    <property type="molecule type" value="Genomic_DNA"/>
</dbReference>
<reference evidence="1 2" key="2">
    <citation type="journal article" date="2010" name="Stand. Genomic Sci.">
        <title>Complete genome sequence of Sebaldella termitidis type strain (NCTC 11300).</title>
        <authorList>
            <person name="Harmon-Smith M."/>
            <person name="Celia L."/>
            <person name="Chertkov O."/>
            <person name="Lapidus A."/>
            <person name="Copeland A."/>
            <person name="Glavina Del Rio T."/>
            <person name="Nolan M."/>
            <person name="Lucas S."/>
            <person name="Tice H."/>
            <person name="Cheng J.F."/>
            <person name="Han C."/>
            <person name="Detter J.C."/>
            <person name="Bruce D."/>
            <person name="Goodwin L."/>
            <person name="Pitluck S."/>
            <person name="Pati A."/>
            <person name="Liolios K."/>
            <person name="Ivanova N."/>
            <person name="Mavromatis K."/>
            <person name="Mikhailova N."/>
            <person name="Chen A."/>
            <person name="Palaniappan K."/>
            <person name="Land M."/>
            <person name="Hauser L."/>
            <person name="Chang Y.J."/>
            <person name="Jeffries C.D."/>
            <person name="Brettin T."/>
            <person name="Goker M."/>
            <person name="Beck B."/>
            <person name="Bristow J."/>
            <person name="Eisen J.A."/>
            <person name="Markowitz V."/>
            <person name="Hugenholtz P."/>
            <person name="Kyrpides N.C."/>
            <person name="Klenk H.P."/>
            <person name="Chen F."/>
        </authorList>
    </citation>
    <scope>NUCLEOTIDE SEQUENCE [LARGE SCALE GENOMIC DNA]</scope>
    <source>
        <strain evidence="2">ATCC 33386 / NCTC 11300</strain>
    </source>
</reference>
<dbReference type="AlphaFoldDB" id="D1AJ11"/>
<protein>
    <submittedName>
        <fullName evidence="1">Uncharacterized protein</fullName>
    </submittedName>
</protein>
<accession>D1AJ11</accession>
<proteinExistence type="predicted"/>
<name>D1AJ11_SEBTE</name>
<reference evidence="2" key="1">
    <citation type="submission" date="2009-09" db="EMBL/GenBank/DDBJ databases">
        <title>The complete chromosome of Sebaldella termitidis ATCC 33386.</title>
        <authorList>
            <consortium name="US DOE Joint Genome Institute (JGI-PGF)"/>
            <person name="Lucas S."/>
            <person name="Copeland A."/>
            <person name="Lapidus A."/>
            <person name="Glavina del Rio T."/>
            <person name="Dalin E."/>
            <person name="Tice H."/>
            <person name="Bruce D."/>
            <person name="Goodwin L."/>
            <person name="Pitluck S."/>
            <person name="Kyrpides N."/>
            <person name="Mavromatis K."/>
            <person name="Ivanova N."/>
            <person name="Mikhailova N."/>
            <person name="Sims D."/>
            <person name="Meincke L."/>
            <person name="Brettin T."/>
            <person name="Detter J.C."/>
            <person name="Han C."/>
            <person name="Larimer F."/>
            <person name="Land M."/>
            <person name="Hauser L."/>
            <person name="Markowitz V."/>
            <person name="Cheng J.F."/>
            <person name="Hugenholtz P."/>
            <person name="Woyke T."/>
            <person name="Wu D."/>
            <person name="Eisen J.A."/>
        </authorList>
    </citation>
    <scope>NUCLEOTIDE SEQUENCE [LARGE SCALE GENOMIC DNA]</scope>
    <source>
        <strain evidence="2">ATCC 33386 / NCTC 11300</strain>
    </source>
</reference>
<organism evidence="1 2">
    <name type="scientific">Sebaldella termitidis (strain ATCC 33386 / NCTC 11300)</name>
    <dbReference type="NCBI Taxonomy" id="526218"/>
    <lineage>
        <taxon>Bacteria</taxon>
        <taxon>Fusobacteriati</taxon>
        <taxon>Fusobacteriota</taxon>
        <taxon>Fusobacteriia</taxon>
        <taxon>Fusobacteriales</taxon>
        <taxon>Leptotrichiaceae</taxon>
        <taxon>Sebaldella</taxon>
    </lineage>
</organism>
<sequence length="45" mass="5234">MKNYENQTGKSKTGLSVSYREASISVSKKMYLFKDTFLSNDIIFY</sequence>